<keyword evidence="2" id="KW-1185">Reference proteome</keyword>
<gene>
    <name evidence="1" type="ORF">BBOU_1073</name>
</gene>
<dbReference type="AlphaFoldDB" id="A0A086ZKQ1"/>
<dbReference type="Proteomes" id="UP000029093">
    <property type="component" value="Unassembled WGS sequence"/>
</dbReference>
<name>A0A086ZKQ1_9BIFI</name>
<sequence length="73" mass="7400">MGDGGIGCVCGITGIGCTGGIGCIDGCWLAVCGIVTIGVPDWREPADEKWAGFPAVSRLMRSGYHAIAMNGTP</sequence>
<accession>A0A086ZKQ1</accession>
<organism evidence="1 2">
    <name type="scientific">Bifidobacterium boum</name>
    <dbReference type="NCBI Taxonomy" id="78343"/>
    <lineage>
        <taxon>Bacteria</taxon>
        <taxon>Bacillati</taxon>
        <taxon>Actinomycetota</taxon>
        <taxon>Actinomycetes</taxon>
        <taxon>Bifidobacteriales</taxon>
        <taxon>Bifidobacteriaceae</taxon>
        <taxon>Bifidobacterium</taxon>
    </lineage>
</organism>
<dbReference type="EMBL" id="JGYQ01000015">
    <property type="protein sequence ID" value="KFI47101.1"/>
    <property type="molecule type" value="Genomic_DNA"/>
</dbReference>
<evidence type="ECO:0000313" key="2">
    <source>
        <dbReference type="Proteomes" id="UP000029093"/>
    </source>
</evidence>
<protein>
    <submittedName>
        <fullName evidence="1">Uncharacterized protein</fullName>
    </submittedName>
</protein>
<dbReference type="RefSeq" id="WP_162176999.1">
    <property type="nucleotide sequence ID" value="NZ_JGYQ01000015.1"/>
</dbReference>
<comment type="caution">
    <text evidence="1">The sequence shown here is derived from an EMBL/GenBank/DDBJ whole genome shotgun (WGS) entry which is preliminary data.</text>
</comment>
<reference evidence="1 2" key="1">
    <citation type="submission" date="2014-03" db="EMBL/GenBank/DDBJ databases">
        <title>Genomics of Bifidobacteria.</title>
        <authorList>
            <person name="Ventura M."/>
            <person name="Milani C."/>
            <person name="Lugli G.A."/>
        </authorList>
    </citation>
    <scope>NUCLEOTIDE SEQUENCE [LARGE SCALE GENOMIC DNA]</scope>
    <source>
        <strain evidence="1 2">LMG 10736</strain>
    </source>
</reference>
<proteinExistence type="predicted"/>
<dbReference type="GeneID" id="303204930"/>
<evidence type="ECO:0000313" key="1">
    <source>
        <dbReference type="EMBL" id="KFI47101.1"/>
    </source>
</evidence>